<proteinExistence type="predicted"/>
<gene>
    <name evidence="2" type="ORF">KP509_39G060500</name>
</gene>
<reference evidence="2" key="1">
    <citation type="submission" date="2021-08" db="EMBL/GenBank/DDBJ databases">
        <title>WGS assembly of Ceratopteris richardii.</title>
        <authorList>
            <person name="Marchant D.B."/>
            <person name="Chen G."/>
            <person name="Jenkins J."/>
            <person name="Shu S."/>
            <person name="Leebens-Mack J."/>
            <person name="Grimwood J."/>
            <person name="Schmutz J."/>
            <person name="Soltis P."/>
            <person name="Soltis D."/>
            <person name="Chen Z.-H."/>
        </authorList>
    </citation>
    <scope>NUCLEOTIDE SEQUENCE</scope>
    <source>
        <strain evidence="2">Whitten #5841</strain>
        <tissue evidence="2">Leaf</tissue>
    </source>
</reference>
<dbReference type="Proteomes" id="UP000825935">
    <property type="component" value="Chromosome 39"/>
</dbReference>
<evidence type="ECO:0000313" key="2">
    <source>
        <dbReference type="EMBL" id="KAH7277640.1"/>
    </source>
</evidence>
<dbReference type="OrthoDB" id="1939754at2759"/>
<feature type="region of interest" description="Disordered" evidence="1">
    <location>
        <begin position="86"/>
        <end position="132"/>
    </location>
</feature>
<dbReference type="PANTHER" id="PTHR33701">
    <property type="entry name" value="TRANSMEMBRANE PROTEIN"/>
    <property type="match status" value="1"/>
</dbReference>
<dbReference type="EMBL" id="CM035444">
    <property type="protein sequence ID" value="KAH7277640.1"/>
    <property type="molecule type" value="Genomic_DNA"/>
</dbReference>
<evidence type="ECO:0000256" key="1">
    <source>
        <dbReference type="SAM" id="MobiDB-lite"/>
    </source>
</evidence>
<dbReference type="PANTHER" id="PTHR33701:SF2">
    <property type="entry name" value="TRANSMEMBRANE PROTEIN"/>
    <property type="match status" value="1"/>
</dbReference>
<evidence type="ECO:0000313" key="3">
    <source>
        <dbReference type="Proteomes" id="UP000825935"/>
    </source>
</evidence>
<dbReference type="EMBL" id="CM035444">
    <property type="protein sequence ID" value="KAH7277638.1"/>
    <property type="molecule type" value="Genomic_DNA"/>
</dbReference>
<dbReference type="AlphaFoldDB" id="A0A8T2Q1T9"/>
<comment type="caution">
    <text evidence="2">The sequence shown here is derived from an EMBL/GenBank/DDBJ whole genome shotgun (WGS) entry which is preliminary data.</text>
</comment>
<sequence>MVDAHSSERNVPLAKCASLATIESLRARLLSERAASKEAEQQAHSIALKVQVLQSRLDAEIERRKKAEVAMAEVLEVLKIKGIPSSFESSESEGTVKTRSSKENESDQCSSEDRSYVPNRNHQDNPKETLHFKGSEFDHCSSTRISLANDEDCQEYATETLCTKGLGFPQQGVCFTDKDCLDKPEVTIKESTKNSISEVKENLKKDNLLSENEQAVPGTLLGKDAHVLPDQMAFMHDAEQFSEVFCISFNEPDSVSEIGEPFEGFTSSNDAKGSAELLIESNKLCICTAKSCLSSMPSGIEDTQQHAIELNTGSGSMNGKHLCGQNINNDSNEASLSNDSNEASQLNMNNELSSFPYSDNEAMTALSHTFNGEKLKGPALNETAVPMAQASSGQSPGSMHAKQILKSGDMKTKRGSKLNGVAQCNRYNAHRLGHNDIHLIHFLRNEYQCERPVTYGVQCQQKNYATSAEALLARGSNLAYLGKQFLASNFAECGRYPLQSHSNNSILNLVDDKNGKLGSILVALNLAKQHINHERYAPSHMKEVNEPSQSPYTGNLYGLPLPYLRSEPQNKAPIVHLPMSPRSDYDSADLEVPEGTRSNSFSSPYHIHGYDSYVQPKGEVHLGNGITLYTD</sequence>
<name>A0A8T2Q1T9_CERRI</name>
<organism evidence="2 3">
    <name type="scientific">Ceratopteris richardii</name>
    <name type="common">Triangle waterfern</name>
    <dbReference type="NCBI Taxonomy" id="49495"/>
    <lineage>
        <taxon>Eukaryota</taxon>
        <taxon>Viridiplantae</taxon>
        <taxon>Streptophyta</taxon>
        <taxon>Embryophyta</taxon>
        <taxon>Tracheophyta</taxon>
        <taxon>Polypodiopsida</taxon>
        <taxon>Polypodiidae</taxon>
        <taxon>Polypodiales</taxon>
        <taxon>Pteridineae</taxon>
        <taxon>Pteridaceae</taxon>
        <taxon>Parkerioideae</taxon>
        <taxon>Ceratopteris</taxon>
    </lineage>
</organism>
<keyword evidence="3" id="KW-1185">Reference proteome</keyword>
<feature type="compositionally biased region" description="Basic and acidic residues" evidence="1">
    <location>
        <begin position="94"/>
        <end position="132"/>
    </location>
</feature>
<protein>
    <submittedName>
        <fullName evidence="2">Uncharacterized protein</fullName>
    </submittedName>
</protein>
<dbReference type="EMBL" id="CM035444">
    <property type="protein sequence ID" value="KAH7277639.1"/>
    <property type="molecule type" value="Genomic_DNA"/>
</dbReference>
<accession>A0A8T2Q1T9</accession>